<comment type="subcellular location">
    <subcellularLocation>
        <location evidence="1">Nucleus</location>
    </subcellularLocation>
</comment>
<name>A0A8S9YMY3_9TREM</name>
<dbReference type="GO" id="GO:0005634">
    <property type="term" value="C:nucleus"/>
    <property type="evidence" value="ECO:0007669"/>
    <property type="project" value="UniProtKB-SubCell"/>
</dbReference>
<dbReference type="Gene3D" id="3.40.50.300">
    <property type="entry name" value="P-loop containing nucleotide triphosphate hydrolases"/>
    <property type="match status" value="1"/>
</dbReference>
<gene>
    <name evidence="11" type="ORF">EG68_09595</name>
</gene>
<evidence type="ECO:0000256" key="1">
    <source>
        <dbReference type="ARBA" id="ARBA00004123"/>
    </source>
</evidence>
<reference evidence="11" key="1">
    <citation type="submission" date="2019-07" db="EMBL/GenBank/DDBJ databases">
        <title>Annotation for the trematode Paragonimus miyazaki's.</title>
        <authorList>
            <person name="Choi Y.-J."/>
        </authorList>
    </citation>
    <scope>NUCLEOTIDE SEQUENCE</scope>
    <source>
        <strain evidence="11">Japan</strain>
    </source>
</reference>
<dbReference type="InterPro" id="IPR003959">
    <property type="entry name" value="ATPase_AAA_core"/>
</dbReference>
<evidence type="ECO:0000256" key="5">
    <source>
        <dbReference type="ARBA" id="ARBA00023125"/>
    </source>
</evidence>
<keyword evidence="3" id="KW-0547">Nucleotide-binding</keyword>
<dbReference type="GO" id="GO:0006260">
    <property type="term" value="P:DNA replication"/>
    <property type="evidence" value="ECO:0007669"/>
    <property type="project" value="UniProtKB-KW"/>
</dbReference>
<feature type="region of interest" description="Disordered" evidence="9">
    <location>
        <begin position="793"/>
        <end position="830"/>
    </location>
</feature>
<evidence type="ECO:0000256" key="9">
    <source>
        <dbReference type="SAM" id="MobiDB-lite"/>
    </source>
</evidence>
<dbReference type="InterPro" id="IPR047854">
    <property type="entry name" value="RFC_lid"/>
</dbReference>
<dbReference type="Proteomes" id="UP000822476">
    <property type="component" value="Unassembled WGS sequence"/>
</dbReference>
<evidence type="ECO:0000256" key="3">
    <source>
        <dbReference type="ARBA" id="ARBA00022741"/>
    </source>
</evidence>
<evidence type="ECO:0000256" key="7">
    <source>
        <dbReference type="ARBA" id="ARBA00023306"/>
    </source>
</evidence>
<dbReference type="SUPFAM" id="SSF52540">
    <property type="entry name" value="P-loop containing nucleoside triphosphate hydrolases"/>
    <property type="match status" value="1"/>
</dbReference>
<dbReference type="OrthoDB" id="2195431at2759"/>
<dbReference type="Pfam" id="PF00004">
    <property type="entry name" value="AAA"/>
    <property type="match status" value="1"/>
</dbReference>
<dbReference type="InterPro" id="IPR003593">
    <property type="entry name" value="AAA+_ATPase"/>
</dbReference>
<dbReference type="GO" id="GO:0005524">
    <property type="term" value="F:ATP binding"/>
    <property type="evidence" value="ECO:0007669"/>
    <property type="project" value="UniProtKB-KW"/>
</dbReference>
<dbReference type="GO" id="GO:0003677">
    <property type="term" value="F:DNA binding"/>
    <property type="evidence" value="ECO:0007669"/>
    <property type="project" value="UniProtKB-KW"/>
</dbReference>
<keyword evidence="2" id="KW-0235">DNA replication</keyword>
<protein>
    <recommendedName>
        <fullName evidence="10">AAA+ ATPase domain-containing protein</fullName>
    </recommendedName>
</protein>
<evidence type="ECO:0000259" key="10">
    <source>
        <dbReference type="SMART" id="SM00382"/>
    </source>
</evidence>
<comment type="similarity">
    <text evidence="8">Belongs to the activator 1 small subunits family. CTF18 subfamily.</text>
</comment>
<evidence type="ECO:0000256" key="4">
    <source>
        <dbReference type="ARBA" id="ARBA00022840"/>
    </source>
</evidence>
<dbReference type="GO" id="GO:0016887">
    <property type="term" value="F:ATP hydrolysis activity"/>
    <property type="evidence" value="ECO:0007669"/>
    <property type="project" value="InterPro"/>
</dbReference>
<feature type="domain" description="AAA+ ATPase" evidence="10">
    <location>
        <begin position="236"/>
        <end position="389"/>
    </location>
</feature>
<dbReference type="AlphaFoldDB" id="A0A8S9YMY3"/>
<sequence length="889" mass="99849">MSYFDDVDLDRLLTIDEEVEKENIERGALLLEATHIQSKRVISDTHLENHNLPSVLKGPSPKRAKTETDKGLCDLTHEPPSKLLKRIPLDGDYVSVTFEDGARYYMRVEEALSETCDFSYKFYPCDLASDVMLLPSIKCVDTQEAVLKPESYELWTRKHAPKHYFDIISDETTNRALLRWLKAWDSYVYGVTPPTPPSLTVQPSNTTDSKVSQFTPRNNDLEQMAGEIDPRDGLPRYRLVLLAGCPGLGKTTVAHLLAQHAGYQVVEVNASDDRTVSAFKDQLAAIVSTSTSLNTTTGRASRLTTFKPCCLILDEIDGALPAAVELLASAARTVLQPGGERRARTKRHATPLVLRRPVICICNDLFASAVRPLRAPGVPCLVLRFPTIDLGRLVARLDCIARKESVPVDKMLLTQLAELADRDIRSCLNAMQFLKSHLSRVSRDDIRKHLSLEDMWTLIGLGGGLKDVQRSMFDVWKAVFTIPPTRVLAGRINRCAKQQQYWSKTTSDSAQYKDRSLFQSKSTLTARLEHVMEYSDAVGDAPMVAMGIFENYLNGRMKDASLNVAREASNWFVFHDRLFKHIHSHADYSLLRYPTWLPGWFHLALATPTGMQAVNSKSGGLHWPTAYSTANTTKTHCTAILDQLLANQWNAPAHGECSERLKDESRAQSSIRFLPRRTFLLDVAPVVVTLLSLMCSSLRPLNAQLYSQQEHRNLESLVNVMLNLGLSWTPERNTETGEVEFQLEPALDTVVGLGSTSSKLKSIPHTTKQLITRELNLEQMRRSKRSMHVGELVKPTATQAQLKSDDVPMPAPPHRPPIQSSQKSQSSKGKKDFFGRLIEESNKTAALKIKPKEEIPTEHCALLNQEVYYRFREGYSNAVRRPVTLKHFI</sequence>
<dbReference type="InterPro" id="IPR027417">
    <property type="entry name" value="P-loop_NTPase"/>
</dbReference>
<accession>A0A8S9YMY3</accession>
<dbReference type="CDD" id="cd18140">
    <property type="entry name" value="HLD_clamp_RFC"/>
    <property type="match status" value="1"/>
</dbReference>
<dbReference type="InterPro" id="IPR053016">
    <property type="entry name" value="CTF18-RFC_complex"/>
</dbReference>
<keyword evidence="7" id="KW-0131">Cell cycle</keyword>
<organism evidence="11 12">
    <name type="scientific">Paragonimus skrjabini miyazakii</name>
    <dbReference type="NCBI Taxonomy" id="59628"/>
    <lineage>
        <taxon>Eukaryota</taxon>
        <taxon>Metazoa</taxon>
        <taxon>Spiralia</taxon>
        <taxon>Lophotrochozoa</taxon>
        <taxon>Platyhelminthes</taxon>
        <taxon>Trematoda</taxon>
        <taxon>Digenea</taxon>
        <taxon>Plagiorchiida</taxon>
        <taxon>Troglotremata</taxon>
        <taxon>Troglotrematidae</taxon>
        <taxon>Paragonimus</taxon>
    </lineage>
</organism>
<dbReference type="EMBL" id="JTDE01005275">
    <property type="protein sequence ID" value="KAF7250174.1"/>
    <property type="molecule type" value="Genomic_DNA"/>
</dbReference>
<keyword evidence="6" id="KW-0539">Nucleus</keyword>
<evidence type="ECO:0000313" key="12">
    <source>
        <dbReference type="Proteomes" id="UP000822476"/>
    </source>
</evidence>
<evidence type="ECO:0000256" key="2">
    <source>
        <dbReference type="ARBA" id="ARBA00022705"/>
    </source>
</evidence>
<evidence type="ECO:0000313" key="11">
    <source>
        <dbReference type="EMBL" id="KAF7250174.1"/>
    </source>
</evidence>
<keyword evidence="4" id="KW-0067">ATP-binding</keyword>
<dbReference type="CDD" id="cd00009">
    <property type="entry name" value="AAA"/>
    <property type="match status" value="1"/>
</dbReference>
<dbReference type="SMART" id="SM00382">
    <property type="entry name" value="AAA"/>
    <property type="match status" value="1"/>
</dbReference>
<comment type="caution">
    <text evidence="11">The sequence shown here is derived from an EMBL/GenBank/DDBJ whole genome shotgun (WGS) entry which is preliminary data.</text>
</comment>
<dbReference type="PANTHER" id="PTHR46765:SF1">
    <property type="entry name" value="P-LOOP CONTAINING NUCLEOSIDE TRIPHOSPHATE HYDROLASES SUPERFAMILY PROTEIN"/>
    <property type="match status" value="1"/>
</dbReference>
<proteinExistence type="inferred from homology"/>
<keyword evidence="12" id="KW-1185">Reference proteome</keyword>
<evidence type="ECO:0000256" key="6">
    <source>
        <dbReference type="ARBA" id="ARBA00023242"/>
    </source>
</evidence>
<dbReference type="PANTHER" id="PTHR46765">
    <property type="entry name" value="P-LOOP CONTAINING NUCLEOSIDE TRIPHOSPHATE HYDROLASES SUPERFAMILY PROTEIN"/>
    <property type="match status" value="1"/>
</dbReference>
<evidence type="ECO:0000256" key="8">
    <source>
        <dbReference type="ARBA" id="ARBA00043975"/>
    </source>
</evidence>
<keyword evidence="5" id="KW-0238">DNA-binding</keyword>
<dbReference type="Gene3D" id="1.10.8.60">
    <property type="match status" value="1"/>
</dbReference>